<protein>
    <recommendedName>
        <fullName evidence="1">2EXR domain-containing protein</fullName>
    </recommendedName>
</protein>
<reference evidence="2" key="1">
    <citation type="submission" date="2023-06" db="EMBL/GenBank/DDBJ databases">
        <title>Genome-scale phylogeny and comparative genomics of the fungal order Sordariales.</title>
        <authorList>
            <consortium name="Lawrence Berkeley National Laboratory"/>
            <person name="Hensen N."/>
            <person name="Bonometti L."/>
            <person name="Westerberg I."/>
            <person name="Brannstrom I.O."/>
            <person name="Guillou S."/>
            <person name="Cros-Aarteil S."/>
            <person name="Calhoun S."/>
            <person name="Haridas S."/>
            <person name="Kuo A."/>
            <person name="Mondo S."/>
            <person name="Pangilinan J."/>
            <person name="Riley R."/>
            <person name="Labutti K."/>
            <person name="Andreopoulos B."/>
            <person name="Lipzen A."/>
            <person name="Chen C."/>
            <person name="Yanf M."/>
            <person name="Daum C."/>
            <person name="Ng V."/>
            <person name="Clum A."/>
            <person name="Steindorff A."/>
            <person name="Ohm R."/>
            <person name="Martin F."/>
            <person name="Silar P."/>
            <person name="Natvig D."/>
            <person name="Lalanne C."/>
            <person name="Gautier V."/>
            <person name="Ament-Velasquez S.L."/>
            <person name="Kruys A."/>
            <person name="Hutchinson M.I."/>
            <person name="Powell A.J."/>
            <person name="Barry K."/>
            <person name="Miller A.N."/>
            <person name="Grigoriev I.V."/>
            <person name="Debuchy R."/>
            <person name="Gladieux P."/>
            <person name="Thoren M.H."/>
            <person name="Johannesson H."/>
        </authorList>
    </citation>
    <scope>NUCLEOTIDE SEQUENCE</scope>
    <source>
        <strain evidence="2">CBS 606.72</strain>
    </source>
</reference>
<sequence length="308" mass="35071">MAATAFTRFPDLPAELRIEIWHCAATSKPTSAAKSVCIFPEIRSLNPDHISYDDEPKSEKPVVFEIGCPAMLLTSHEPRSAALQCGVWRAYNPSIDILYVPPSRLHSFRTYLRCADRYEAYSEPRPSNWRTTTGWITSSSHLALRHREHGLEKLGSSLSALSSLQTISFVFSPSASPGQDTTKPRLHFVEALEPYDKYGDNSNLSPKRGYIKPFDSYFRNVTFSCAQPHLRPPGKTHQEIWRFLDIDKMLQELERALGSGVTDELMRLEFEANKAVVEGLWSHFAPLDDLRSFPICPRLRLEARRFGW</sequence>
<dbReference type="Proteomes" id="UP001175000">
    <property type="component" value="Unassembled WGS sequence"/>
</dbReference>
<evidence type="ECO:0000313" key="2">
    <source>
        <dbReference type="EMBL" id="KAK0616641.1"/>
    </source>
</evidence>
<keyword evidence="3" id="KW-1185">Reference proteome</keyword>
<evidence type="ECO:0000259" key="1">
    <source>
        <dbReference type="Pfam" id="PF20150"/>
    </source>
</evidence>
<gene>
    <name evidence="2" type="ORF">B0T14DRAFT_497832</name>
</gene>
<dbReference type="Pfam" id="PF20150">
    <property type="entry name" value="2EXR"/>
    <property type="match status" value="1"/>
</dbReference>
<dbReference type="InterPro" id="IPR045518">
    <property type="entry name" value="2EXR"/>
</dbReference>
<proteinExistence type="predicted"/>
<comment type="caution">
    <text evidence="2">The sequence shown here is derived from an EMBL/GenBank/DDBJ whole genome shotgun (WGS) entry which is preliminary data.</text>
</comment>
<feature type="domain" description="2EXR" evidence="1">
    <location>
        <begin position="6"/>
        <end position="87"/>
    </location>
</feature>
<evidence type="ECO:0000313" key="3">
    <source>
        <dbReference type="Proteomes" id="UP001175000"/>
    </source>
</evidence>
<name>A0AA40BWT5_9PEZI</name>
<organism evidence="2 3">
    <name type="scientific">Immersiella caudata</name>
    <dbReference type="NCBI Taxonomy" id="314043"/>
    <lineage>
        <taxon>Eukaryota</taxon>
        <taxon>Fungi</taxon>
        <taxon>Dikarya</taxon>
        <taxon>Ascomycota</taxon>
        <taxon>Pezizomycotina</taxon>
        <taxon>Sordariomycetes</taxon>
        <taxon>Sordariomycetidae</taxon>
        <taxon>Sordariales</taxon>
        <taxon>Lasiosphaeriaceae</taxon>
        <taxon>Immersiella</taxon>
    </lineage>
</organism>
<dbReference type="EMBL" id="JAULSU010000005">
    <property type="protein sequence ID" value="KAK0616641.1"/>
    <property type="molecule type" value="Genomic_DNA"/>
</dbReference>
<accession>A0AA40BWT5</accession>
<dbReference type="AlphaFoldDB" id="A0AA40BWT5"/>